<proteinExistence type="predicted"/>
<feature type="compositionally biased region" description="Polar residues" evidence="1">
    <location>
        <begin position="1"/>
        <end position="10"/>
    </location>
</feature>
<evidence type="ECO:0000256" key="1">
    <source>
        <dbReference type="SAM" id="MobiDB-lite"/>
    </source>
</evidence>
<evidence type="ECO:0000313" key="3">
    <source>
        <dbReference type="Proteomes" id="UP000242715"/>
    </source>
</evidence>
<dbReference type="EMBL" id="DF973589">
    <property type="protein sequence ID" value="GAU35400.1"/>
    <property type="molecule type" value="Genomic_DNA"/>
</dbReference>
<organism evidence="2 3">
    <name type="scientific">Trifolium subterraneum</name>
    <name type="common">Subterranean clover</name>
    <dbReference type="NCBI Taxonomy" id="3900"/>
    <lineage>
        <taxon>Eukaryota</taxon>
        <taxon>Viridiplantae</taxon>
        <taxon>Streptophyta</taxon>
        <taxon>Embryophyta</taxon>
        <taxon>Tracheophyta</taxon>
        <taxon>Spermatophyta</taxon>
        <taxon>Magnoliopsida</taxon>
        <taxon>eudicotyledons</taxon>
        <taxon>Gunneridae</taxon>
        <taxon>Pentapetalae</taxon>
        <taxon>rosids</taxon>
        <taxon>fabids</taxon>
        <taxon>Fabales</taxon>
        <taxon>Fabaceae</taxon>
        <taxon>Papilionoideae</taxon>
        <taxon>50 kb inversion clade</taxon>
        <taxon>NPAAA clade</taxon>
        <taxon>Hologalegina</taxon>
        <taxon>IRL clade</taxon>
        <taxon>Trifolieae</taxon>
        <taxon>Trifolium</taxon>
    </lineage>
</organism>
<dbReference type="Proteomes" id="UP000242715">
    <property type="component" value="Unassembled WGS sequence"/>
</dbReference>
<evidence type="ECO:0000313" key="2">
    <source>
        <dbReference type="EMBL" id="GAU35400.1"/>
    </source>
</evidence>
<feature type="region of interest" description="Disordered" evidence="1">
    <location>
        <begin position="1"/>
        <end position="58"/>
    </location>
</feature>
<feature type="compositionally biased region" description="Polar residues" evidence="1">
    <location>
        <begin position="18"/>
        <end position="51"/>
    </location>
</feature>
<accession>A0A2Z6NG75</accession>
<keyword evidence="3" id="KW-1185">Reference proteome</keyword>
<sequence length="96" mass="10508">MNLIPQSQHTSLHREAGSQHNDPQNGTQSPVINDGATNANTYGHTNGNNNKVHNRNIGQERVDIGTDPHQMTQLMTTTVGLPRQGPKTMVTIDSIR</sequence>
<reference evidence="3" key="1">
    <citation type="journal article" date="2017" name="Front. Plant Sci.">
        <title>Climate Clever Clovers: New Paradigm to Reduce the Environmental Footprint of Ruminants by Breeding Low Methanogenic Forages Utilizing Haplotype Variation.</title>
        <authorList>
            <person name="Kaur P."/>
            <person name="Appels R."/>
            <person name="Bayer P.E."/>
            <person name="Keeble-Gagnere G."/>
            <person name="Wang J."/>
            <person name="Hirakawa H."/>
            <person name="Shirasawa K."/>
            <person name="Vercoe P."/>
            <person name="Stefanova K."/>
            <person name="Durmic Z."/>
            <person name="Nichols P."/>
            <person name="Revell C."/>
            <person name="Isobe S.N."/>
            <person name="Edwards D."/>
            <person name="Erskine W."/>
        </authorList>
    </citation>
    <scope>NUCLEOTIDE SEQUENCE [LARGE SCALE GENOMIC DNA]</scope>
    <source>
        <strain evidence="3">cv. Daliak</strain>
    </source>
</reference>
<gene>
    <name evidence="2" type="ORF">TSUD_160510</name>
</gene>
<name>A0A2Z6NG75_TRISU</name>
<protein>
    <submittedName>
        <fullName evidence="2">Uncharacterized protein</fullName>
    </submittedName>
</protein>
<dbReference type="AlphaFoldDB" id="A0A2Z6NG75"/>